<dbReference type="NCBIfam" id="TIGR03752">
    <property type="entry name" value="conj_TIGR03752"/>
    <property type="match status" value="1"/>
</dbReference>
<keyword evidence="3" id="KW-0732">Signal</keyword>
<feature type="region of interest" description="Disordered" evidence="2">
    <location>
        <begin position="316"/>
        <end position="339"/>
    </location>
</feature>
<dbReference type="AlphaFoldDB" id="A0A2N5X606"/>
<evidence type="ECO:0000256" key="3">
    <source>
        <dbReference type="SAM" id="SignalP"/>
    </source>
</evidence>
<sequence length="478" mass="50031">MSMVTSNRLLPLLAGSVVLMAALVAVKSCSPDEEQAQVLEAVPQAPKPDADSPADTIKTLTANVSAMTSELNALRRDNTALKQENRDLIEDRKQIENNVLTRVQQSLAAKRSDTASPETTSAIAALTARVDSLTNRYGQSAKPSSAVGSDIPVGLGLDGVSAPSANSESLVWVNPMELSPSPGEDQETLLNRFSRTGRNALDSAGPPVQSLVSKGSDVLNSTLPVYTVPRNATLIGSTGMTALVGRVPIQGQVRDPMPFKVITGKENLAANGLRIPGIEGMIWSGTAIGDWTLSCVTGKLESVTFVFEDGTIQTLASDDNQRGGSSGSSAGGGNNRPLGWISDARGIPCITGERKTNAPAFLTQRIGVMALEAAGEAAAQAETTTLINDAGTATSVVSGETGKYVLGKTLSGGSEEVAQWLRERQAQSFDAVFVPAGVELAIHVDHEIPIDFHSNGRKLHHDANLFQHATTTTGSGLD</sequence>
<dbReference type="RefSeq" id="WP_101517456.1">
    <property type="nucleotide sequence ID" value="NZ_PKUS01000003.1"/>
</dbReference>
<feature type="chain" id="PRO_5014807999" evidence="3">
    <location>
        <begin position="22"/>
        <end position="478"/>
    </location>
</feature>
<evidence type="ECO:0000256" key="2">
    <source>
        <dbReference type="SAM" id="MobiDB-lite"/>
    </source>
</evidence>
<evidence type="ECO:0000313" key="4">
    <source>
        <dbReference type="EMBL" id="PLW69923.1"/>
    </source>
</evidence>
<proteinExistence type="predicted"/>
<feature type="compositionally biased region" description="Gly residues" evidence="2">
    <location>
        <begin position="324"/>
        <end position="334"/>
    </location>
</feature>
<dbReference type="InterPro" id="IPR021207">
    <property type="entry name" value="Integr_conj_element_PFL4705"/>
</dbReference>
<accession>A0A2N5X606</accession>
<keyword evidence="1" id="KW-0175">Coiled coil</keyword>
<gene>
    <name evidence="4" type="ORF">C0039_05200</name>
</gene>
<feature type="signal peptide" evidence="3">
    <location>
        <begin position="1"/>
        <end position="21"/>
    </location>
</feature>
<dbReference type="Proteomes" id="UP000235005">
    <property type="component" value="Unassembled WGS sequence"/>
</dbReference>
<comment type="caution">
    <text evidence="4">The sequence shown here is derived from an EMBL/GenBank/DDBJ whole genome shotgun (WGS) entry which is preliminary data.</text>
</comment>
<name>A0A2N5X606_9GAMM</name>
<evidence type="ECO:0000313" key="5">
    <source>
        <dbReference type="Proteomes" id="UP000235005"/>
    </source>
</evidence>
<reference evidence="4 5" key="1">
    <citation type="submission" date="2018-01" db="EMBL/GenBank/DDBJ databases">
        <title>The draft genome sequence of Halioglobus lutimaris HF004.</title>
        <authorList>
            <person name="Du Z.-J."/>
            <person name="Shi M.-J."/>
        </authorList>
    </citation>
    <scope>NUCLEOTIDE SEQUENCE [LARGE SCALE GENOMIC DNA]</scope>
    <source>
        <strain evidence="4 5">HF004</strain>
    </source>
</reference>
<keyword evidence="5" id="KW-1185">Reference proteome</keyword>
<protein>
    <submittedName>
        <fullName evidence="4">TIGR03752 family integrating conjugative element protein</fullName>
    </submittedName>
</protein>
<dbReference type="EMBL" id="PKUS01000003">
    <property type="protein sequence ID" value="PLW69923.1"/>
    <property type="molecule type" value="Genomic_DNA"/>
</dbReference>
<organism evidence="4 5">
    <name type="scientific">Pseudohalioglobus lutimaris</name>
    <dbReference type="NCBI Taxonomy" id="1737061"/>
    <lineage>
        <taxon>Bacteria</taxon>
        <taxon>Pseudomonadati</taxon>
        <taxon>Pseudomonadota</taxon>
        <taxon>Gammaproteobacteria</taxon>
        <taxon>Cellvibrionales</taxon>
        <taxon>Halieaceae</taxon>
        <taxon>Pseudohalioglobus</taxon>
    </lineage>
</organism>
<feature type="coiled-coil region" evidence="1">
    <location>
        <begin position="57"/>
        <end position="98"/>
    </location>
</feature>
<dbReference type="OrthoDB" id="7061550at2"/>
<evidence type="ECO:0000256" key="1">
    <source>
        <dbReference type="SAM" id="Coils"/>
    </source>
</evidence>